<dbReference type="EC" id="2.1.2.11" evidence="3"/>
<dbReference type="GO" id="GO:0005739">
    <property type="term" value="C:mitochondrion"/>
    <property type="evidence" value="ECO:0007669"/>
    <property type="project" value="TreeGrafter"/>
</dbReference>
<dbReference type="GO" id="GO:0003864">
    <property type="term" value="F:3-methyl-2-oxobutanoate hydroxymethyltransferase activity"/>
    <property type="evidence" value="ECO:0007669"/>
    <property type="project" value="UniProtKB-EC"/>
</dbReference>
<proteinExistence type="inferred from homology"/>
<dbReference type="AlphaFoldDB" id="V9FSS3"/>
<name>V9FSS3_PHYNI</name>
<dbReference type="PANTHER" id="PTHR20881">
    <property type="entry name" value="3-METHYL-2-OXOBUTANOATE HYDROXYMETHYLTRANSFERASE"/>
    <property type="match status" value="1"/>
</dbReference>
<dbReference type="FunFam" id="3.20.20.60:FF:000003">
    <property type="entry name" value="3-methyl-2-oxobutanoate hydroxymethyltransferase"/>
    <property type="match status" value="1"/>
</dbReference>
<keyword evidence="6" id="KW-0489">Methyltransferase</keyword>
<dbReference type="PANTHER" id="PTHR20881:SF0">
    <property type="entry name" value="3-METHYL-2-OXOBUTANOATE HYDROXYMETHYLTRANSFERASE"/>
    <property type="match status" value="1"/>
</dbReference>
<dbReference type="Proteomes" id="UP000018721">
    <property type="component" value="Unassembled WGS sequence"/>
</dbReference>
<dbReference type="GO" id="GO:0015940">
    <property type="term" value="P:pantothenate biosynthetic process"/>
    <property type="evidence" value="ECO:0007669"/>
    <property type="project" value="UniProtKB-UniPathway"/>
</dbReference>
<comment type="similarity">
    <text evidence="2">Belongs to the PanB family.</text>
</comment>
<evidence type="ECO:0000256" key="1">
    <source>
        <dbReference type="ARBA" id="ARBA00005033"/>
    </source>
</evidence>
<dbReference type="SUPFAM" id="SSF51621">
    <property type="entry name" value="Phosphoenolpyruvate/pyruvate domain"/>
    <property type="match status" value="1"/>
</dbReference>
<sequence>MMRSVIAATRHPKALRRSHPAISTATQFSIEASFSSRSSVRTLKLLERHKVSTLDIGIFKRKKKPITMVTAYDYPSAVHVDLAGFDIVLVGDSMGMVELGMDTTLSVTLEEMIHHTKAVKRGATRPLVIADMPFGTCEGTPYEALKGAQLLVKEGGADCVKIEGGKERAETIKTIVDGGIAVMAHIGLRPQHISVLGGFRAQGRTAAQARSIIEDALAVQMAGAFAVLIECVPIAVAQHVTELLKIPAIGIGAGASTDGQVLVFHDLLGMLQHPHHAQFVPKFCKRYAGIGEQIRIGLEAYRDDVESGQFSSEAYSPYKMSSEEIQKLQAMIAEEYNTRFKEEDKDGVALSEITKVY</sequence>
<dbReference type="EMBL" id="ANIZ01000468">
    <property type="protein sequence ID" value="ETI54514.1"/>
    <property type="molecule type" value="Genomic_DNA"/>
</dbReference>
<evidence type="ECO:0000256" key="5">
    <source>
        <dbReference type="ARBA" id="ARBA00049172"/>
    </source>
</evidence>
<dbReference type="GO" id="GO:0008168">
    <property type="term" value="F:methyltransferase activity"/>
    <property type="evidence" value="ECO:0007669"/>
    <property type="project" value="UniProtKB-KW"/>
</dbReference>
<accession>V9FSS3</accession>
<dbReference type="GO" id="GO:0032259">
    <property type="term" value="P:methylation"/>
    <property type="evidence" value="ECO:0007669"/>
    <property type="project" value="UniProtKB-KW"/>
</dbReference>
<keyword evidence="7" id="KW-1185">Reference proteome</keyword>
<dbReference type="NCBIfam" id="NF001452">
    <property type="entry name" value="PRK00311.1"/>
    <property type="match status" value="1"/>
</dbReference>
<dbReference type="Gene3D" id="3.20.20.60">
    <property type="entry name" value="Phosphoenolpyruvate-binding domains"/>
    <property type="match status" value="1"/>
</dbReference>
<evidence type="ECO:0000256" key="4">
    <source>
        <dbReference type="ARBA" id="ARBA00022679"/>
    </source>
</evidence>
<evidence type="ECO:0000256" key="2">
    <source>
        <dbReference type="ARBA" id="ARBA00008676"/>
    </source>
</evidence>
<evidence type="ECO:0000256" key="3">
    <source>
        <dbReference type="ARBA" id="ARBA00012618"/>
    </source>
</evidence>
<dbReference type="InterPro" id="IPR015813">
    <property type="entry name" value="Pyrv/PenolPyrv_kinase-like_dom"/>
</dbReference>
<dbReference type="Pfam" id="PF02548">
    <property type="entry name" value="Pantoate_transf"/>
    <property type="match status" value="1"/>
</dbReference>
<dbReference type="UniPathway" id="UPA00028">
    <property type="reaction ID" value="UER00003"/>
</dbReference>
<organism evidence="6 7">
    <name type="scientific">Phytophthora nicotianae P1569</name>
    <dbReference type="NCBI Taxonomy" id="1317065"/>
    <lineage>
        <taxon>Eukaryota</taxon>
        <taxon>Sar</taxon>
        <taxon>Stramenopiles</taxon>
        <taxon>Oomycota</taxon>
        <taxon>Peronosporomycetes</taxon>
        <taxon>Peronosporales</taxon>
        <taxon>Peronosporaceae</taxon>
        <taxon>Phytophthora</taxon>
    </lineage>
</organism>
<comment type="pathway">
    <text evidence="1">Cofactor biosynthesis; (R)-pantothenate biosynthesis; (R)-pantoate from 3-methyl-2-oxobutanoate: step 1/2.</text>
</comment>
<comment type="catalytic activity">
    <reaction evidence="5">
        <text>(6R)-5,10-methylene-5,6,7,8-tetrahydrofolate + 3-methyl-2-oxobutanoate + H2O = 2-dehydropantoate + (6S)-5,6,7,8-tetrahydrofolate</text>
        <dbReference type="Rhea" id="RHEA:11824"/>
        <dbReference type="ChEBI" id="CHEBI:11561"/>
        <dbReference type="ChEBI" id="CHEBI:11851"/>
        <dbReference type="ChEBI" id="CHEBI:15377"/>
        <dbReference type="ChEBI" id="CHEBI:15636"/>
        <dbReference type="ChEBI" id="CHEBI:57453"/>
        <dbReference type="EC" id="2.1.2.11"/>
    </reaction>
</comment>
<dbReference type="GO" id="GO:0000287">
    <property type="term" value="F:magnesium ion binding"/>
    <property type="evidence" value="ECO:0007669"/>
    <property type="project" value="TreeGrafter"/>
</dbReference>
<gene>
    <name evidence="6" type="ORF">F443_02651</name>
</gene>
<dbReference type="CDD" id="cd06557">
    <property type="entry name" value="KPHMT-like"/>
    <property type="match status" value="1"/>
</dbReference>
<dbReference type="InterPro" id="IPR003700">
    <property type="entry name" value="Pantoate_hydroxy_MeTrfase"/>
</dbReference>
<reference evidence="6 7" key="1">
    <citation type="submission" date="2013-11" db="EMBL/GenBank/DDBJ databases">
        <title>The Genome Sequence of Phytophthora parasitica P1569.</title>
        <authorList>
            <consortium name="The Broad Institute Genomics Platform"/>
            <person name="Russ C."/>
            <person name="Tyler B."/>
            <person name="Panabieres F."/>
            <person name="Shan W."/>
            <person name="Tripathy S."/>
            <person name="Grunwald N."/>
            <person name="Machado M."/>
            <person name="Johnson C.S."/>
            <person name="Arredondo F."/>
            <person name="Hong C."/>
            <person name="Coffey M."/>
            <person name="Young S.K."/>
            <person name="Zeng Q."/>
            <person name="Gargeya S."/>
            <person name="Fitzgerald M."/>
            <person name="Abouelleil A."/>
            <person name="Alvarado L."/>
            <person name="Chapman S.B."/>
            <person name="Gainer-Dewar J."/>
            <person name="Goldberg J."/>
            <person name="Griggs A."/>
            <person name="Gujja S."/>
            <person name="Hansen M."/>
            <person name="Howarth C."/>
            <person name="Imamovic A."/>
            <person name="Ireland A."/>
            <person name="Larimer J."/>
            <person name="McCowan C."/>
            <person name="Murphy C."/>
            <person name="Pearson M."/>
            <person name="Poon T.W."/>
            <person name="Priest M."/>
            <person name="Roberts A."/>
            <person name="Saif S."/>
            <person name="Shea T."/>
            <person name="Sykes S."/>
            <person name="Wortman J."/>
            <person name="Nusbaum C."/>
            <person name="Birren B."/>
        </authorList>
    </citation>
    <scope>NUCLEOTIDE SEQUENCE [LARGE SCALE GENOMIC DNA]</scope>
    <source>
        <strain evidence="6 7">P1569</strain>
    </source>
</reference>
<dbReference type="NCBIfam" id="TIGR00222">
    <property type="entry name" value="panB"/>
    <property type="match status" value="1"/>
</dbReference>
<protein>
    <recommendedName>
        <fullName evidence="3">3-methyl-2-oxobutanoate hydroxymethyltransferase</fullName>
        <ecNumber evidence="3">2.1.2.11</ecNumber>
    </recommendedName>
</protein>
<dbReference type="InterPro" id="IPR040442">
    <property type="entry name" value="Pyrv_kinase-like_dom_sf"/>
</dbReference>
<keyword evidence="4 6" id="KW-0808">Transferase</keyword>
<evidence type="ECO:0000313" key="7">
    <source>
        <dbReference type="Proteomes" id="UP000018721"/>
    </source>
</evidence>
<dbReference type="HAMAP" id="MF_00156">
    <property type="entry name" value="PanB"/>
    <property type="match status" value="1"/>
</dbReference>
<evidence type="ECO:0000313" key="6">
    <source>
        <dbReference type="EMBL" id="ETI54514.1"/>
    </source>
</evidence>
<comment type="caution">
    <text evidence="6">The sequence shown here is derived from an EMBL/GenBank/DDBJ whole genome shotgun (WGS) entry which is preliminary data.</text>
</comment>